<protein>
    <submittedName>
        <fullName evidence="1">Uncharacterized protein</fullName>
    </submittedName>
</protein>
<gene>
    <name evidence="1" type="ORF">DAPPUDRAFT_123630</name>
</gene>
<evidence type="ECO:0000313" key="1">
    <source>
        <dbReference type="EMBL" id="EFX60585.1"/>
    </source>
</evidence>
<dbReference type="AlphaFoldDB" id="E9I5Z5"/>
<keyword evidence="2" id="KW-1185">Reference proteome</keyword>
<reference evidence="1 2" key="1">
    <citation type="journal article" date="2011" name="Science">
        <title>The ecoresponsive genome of Daphnia pulex.</title>
        <authorList>
            <person name="Colbourne J.K."/>
            <person name="Pfrender M.E."/>
            <person name="Gilbert D."/>
            <person name="Thomas W.K."/>
            <person name="Tucker A."/>
            <person name="Oakley T.H."/>
            <person name="Tokishita S."/>
            <person name="Aerts A."/>
            <person name="Arnold G.J."/>
            <person name="Basu M.K."/>
            <person name="Bauer D.J."/>
            <person name="Caceres C.E."/>
            <person name="Carmel L."/>
            <person name="Casola C."/>
            <person name="Choi J.H."/>
            <person name="Detter J.C."/>
            <person name="Dong Q."/>
            <person name="Dusheyko S."/>
            <person name="Eads B.D."/>
            <person name="Frohlich T."/>
            <person name="Geiler-Samerotte K.A."/>
            <person name="Gerlach D."/>
            <person name="Hatcher P."/>
            <person name="Jogdeo S."/>
            <person name="Krijgsveld J."/>
            <person name="Kriventseva E.V."/>
            <person name="Kultz D."/>
            <person name="Laforsch C."/>
            <person name="Lindquist E."/>
            <person name="Lopez J."/>
            <person name="Manak J.R."/>
            <person name="Muller J."/>
            <person name="Pangilinan J."/>
            <person name="Patwardhan R.P."/>
            <person name="Pitluck S."/>
            <person name="Pritham E.J."/>
            <person name="Rechtsteiner A."/>
            <person name="Rho M."/>
            <person name="Rogozin I.B."/>
            <person name="Sakarya O."/>
            <person name="Salamov A."/>
            <person name="Schaack S."/>
            <person name="Shapiro H."/>
            <person name="Shiga Y."/>
            <person name="Skalitzky C."/>
            <person name="Smith Z."/>
            <person name="Souvorov A."/>
            <person name="Sung W."/>
            <person name="Tang Z."/>
            <person name="Tsuchiya D."/>
            <person name="Tu H."/>
            <person name="Vos H."/>
            <person name="Wang M."/>
            <person name="Wolf Y.I."/>
            <person name="Yamagata H."/>
            <person name="Yamada T."/>
            <person name="Ye Y."/>
            <person name="Shaw J.R."/>
            <person name="Andrews J."/>
            <person name="Crease T.J."/>
            <person name="Tang H."/>
            <person name="Lucas S.M."/>
            <person name="Robertson H.M."/>
            <person name="Bork P."/>
            <person name="Koonin E.V."/>
            <person name="Zdobnov E.M."/>
            <person name="Grigoriev I.V."/>
            <person name="Lynch M."/>
            <person name="Boore J.L."/>
        </authorList>
    </citation>
    <scope>NUCLEOTIDE SEQUENCE [LARGE SCALE GENOMIC DNA]</scope>
</reference>
<dbReference type="HOGENOM" id="CLU_1131404_0_0_1"/>
<organism evidence="1 2">
    <name type="scientific">Daphnia pulex</name>
    <name type="common">Water flea</name>
    <dbReference type="NCBI Taxonomy" id="6669"/>
    <lineage>
        <taxon>Eukaryota</taxon>
        <taxon>Metazoa</taxon>
        <taxon>Ecdysozoa</taxon>
        <taxon>Arthropoda</taxon>
        <taxon>Crustacea</taxon>
        <taxon>Branchiopoda</taxon>
        <taxon>Diplostraca</taxon>
        <taxon>Cladocera</taxon>
        <taxon>Anomopoda</taxon>
        <taxon>Daphniidae</taxon>
        <taxon>Daphnia</taxon>
    </lineage>
</organism>
<sequence>MDTGALGSIASGSAVEKATDGQAALCRCVGNGVASVEALLARAGAHKKRGSGLPDCDRVRMGERAAMDTSALGSIASGSAVEKATDGQAALCRCVGNGVASVEALLARAGAHKKRGSGLPDCDRVRMGERAAMDTSALGSIASGSAVEKATDGQAALCRCVGNGVASVEALLARAGAHKKRGSGLPDCDRVRMGERAAMDTGALGSIASGSAVEKATDGQAALCRCVGNGVASVEALLARAGAHKK</sequence>
<evidence type="ECO:0000313" key="2">
    <source>
        <dbReference type="Proteomes" id="UP000000305"/>
    </source>
</evidence>
<dbReference type="InParanoid" id="E9I5Z5"/>
<feature type="non-terminal residue" evidence="1">
    <location>
        <position position="1"/>
    </location>
</feature>
<dbReference type="KEGG" id="dpx:DAPPUDRAFT_123630"/>
<proteinExistence type="predicted"/>
<name>E9I5Z5_DAPPU</name>
<dbReference type="EMBL" id="GL736014">
    <property type="protein sequence ID" value="EFX60585.1"/>
    <property type="molecule type" value="Genomic_DNA"/>
</dbReference>
<dbReference type="Proteomes" id="UP000000305">
    <property type="component" value="Unassembled WGS sequence"/>
</dbReference>
<accession>E9I5Z5</accession>